<reference evidence="3" key="1">
    <citation type="journal article" date="2014" name="Nat. Genet.">
        <title>Genome of the human hookworm Necator americanus.</title>
        <authorList>
            <person name="Tang Y.T."/>
            <person name="Gao X."/>
            <person name="Rosa B.A."/>
            <person name="Abubucker S."/>
            <person name="Hallsworth-Pepin K."/>
            <person name="Martin J."/>
            <person name="Tyagi R."/>
            <person name="Heizer E."/>
            <person name="Zhang X."/>
            <person name="Bhonagiri-Palsikar V."/>
            <person name="Minx P."/>
            <person name="Warren W.C."/>
            <person name="Wang Q."/>
            <person name="Zhan B."/>
            <person name="Hotez P.J."/>
            <person name="Sternberg P.W."/>
            <person name="Dougall A."/>
            <person name="Gaze S.T."/>
            <person name="Mulvenna J."/>
            <person name="Sotillo J."/>
            <person name="Ranganathan S."/>
            <person name="Rabelo E.M."/>
            <person name="Wilson R.K."/>
            <person name="Felgner P.L."/>
            <person name="Bethony J."/>
            <person name="Hawdon J.M."/>
            <person name="Gasser R.B."/>
            <person name="Loukas A."/>
            <person name="Mitreva M."/>
        </authorList>
    </citation>
    <scope>NUCLEOTIDE SEQUENCE [LARGE SCALE GENOMIC DNA]</scope>
</reference>
<dbReference type="Proteomes" id="UP000053676">
    <property type="component" value="Unassembled WGS sequence"/>
</dbReference>
<dbReference type="PROSITE" id="PS51257">
    <property type="entry name" value="PROKAR_LIPOPROTEIN"/>
    <property type="match status" value="1"/>
</dbReference>
<protein>
    <submittedName>
        <fullName evidence="2">Uncharacterized protein</fullName>
    </submittedName>
</protein>
<evidence type="ECO:0000256" key="1">
    <source>
        <dbReference type="SAM" id="Phobius"/>
    </source>
</evidence>
<dbReference type="KEGG" id="nai:NECAME_07776"/>
<keyword evidence="1" id="KW-0472">Membrane</keyword>
<evidence type="ECO:0000313" key="3">
    <source>
        <dbReference type="Proteomes" id="UP000053676"/>
    </source>
</evidence>
<keyword evidence="3" id="KW-1185">Reference proteome</keyword>
<name>W2TNT4_NECAM</name>
<feature type="transmembrane region" description="Helical" evidence="1">
    <location>
        <begin position="20"/>
        <end position="42"/>
    </location>
</feature>
<dbReference type="AlphaFoldDB" id="W2TNT4"/>
<accession>W2TNT4</accession>
<keyword evidence="1" id="KW-0812">Transmembrane</keyword>
<dbReference type="EMBL" id="KI658383">
    <property type="protein sequence ID" value="ETN82771.1"/>
    <property type="molecule type" value="Genomic_DNA"/>
</dbReference>
<organism evidence="2 3">
    <name type="scientific">Necator americanus</name>
    <name type="common">Human hookworm</name>
    <dbReference type="NCBI Taxonomy" id="51031"/>
    <lineage>
        <taxon>Eukaryota</taxon>
        <taxon>Metazoa</taxon>
        <taxon>Ecdysozoa</taxon>
        <taxon>Nematoda</taxon>
        <taxon>Chromadorea</taxon>
        <taxon>Rhabditida</taxon>
        <taxon>Rhabditina</taxon>
        <taxon>Rhabditomorpha</taxon>
        <taxon>Strongyloidea</taxon>
        <taxon>Ancylostomatidae</taxon>
        <taxon>Bunostominae</taxon>
        <taxon>Necator</taxon>
    </lineage>
</organism>
<proteinExistence type="predicted"/>
<sequence>MKANTGIINTEVKEKLIRAVSIMVTIFACTWYLCVVSVYVALKLKIQDGVSVRSLFSKLLCAMVSLPTISSCVRGAVTVDEILLSSIKQRKHSYKNKC</sequence>
<dbReference type="OrthoDB" id="5873139at2759"/>
<evidence type="ECO:0000313" key="2">
    <source>
        <dbReference type="EMBL" id="ETN82771.1"/>
    </source>
</evidence>
<keyword evidence="1" id="KW-1133">Transmembrane helix</keyword>
<gene>
    <name evidence="2" type="ORF">NECAME_07776</name>
</gene>